<dbReference type="HOGENOM" id="CLU_047714_0_1_0"/>
<feature type="transmembrane region" description="Helical" evidence="7">
    <location>
        <begin position="224"/>
        <end position="242"/>
    </location>
</feature>
<dbReference type="PANTHER" id="PTHR40074">
    <property type="entry name" value="O-ACETYLTRANSFERASE WECH"/>
    <property type="match status" value="1"/>
</dbReference>
<evidence type="ECO:0000256" key="1">
    <source>
        <dbReference type="ARBA" id="ARBA00004651"/>
    </source>
</evidence>
<dbReference type="GO" id="GO:0016413">
    <property type="term" value="F:O-acetyltransferase activity"/>
    <property type="evidence" value="ECO:0007669"/>
    <property type="project" value="TreeGrafter"/>
</dbReference>
<feature type="transmembrane region" description="Helical" evidence="7">
    <location>
        <begin position="155"/>
        <end position="174"/>
    </location>
</feature>
<gene>
    <name evidence="9" type="ordered locus">Sterm_2474</name>
</gene>
<sequence length="315" mass="37688">MNIDILRIIALLDIILIHTLKSQNNFDILNFMFTFVSIGINLFIMISGYLLLDKEENIWVFYKKRFFSIIPLFVMWSIIYIIYYKENPLYVIAGYRYAAGHLWYVPMITGLYIITPWLRKVLKYCEKETRMVILMWFIINILNPALIFFKLPFLNLSAFPITGFLGYYLLGYYIRKYKDKIHVNYYKVLYIVGFIFTFTVSWYFMKIIGKKNVFFYDKNSISVFFMSVSFFVIIIKMNFTYIKGRTATIIKFLSGHSYFVYLAHLLFYETGMLITKNFYLVTLLCIGASYFMAYIYGEAEKKVGKIFRNRRIQNK</sequence>
<reference evidence="10" key="1">
    <citation type="submission" date="2009-09" db="EMBL/GenBank/DDBJ databases">
        <title>The complete chromosome of Sebaldella termitidis ATCC 33386.</title>
        <authorList>
            <consortium name="US DOE Joint Genome Institute (JGI-PGF)"/>
            <person name="Lucas S."/>
            <person name="Copeland A."/>
            <person name="Lapidus A."/>
            <person name="Glavina del Rio T."/>
            <person name="Dalin E."/>
            <person name="Tice H."/>
            <person name="Bruce D."/>
            <person name="Goodwin L."/>
            <person name="Pitluck S."/>
            <person name="Kyrpides N."/>
            <person name="Mavromatis K."/>
            <person name="Ivanova N."/>
            <person name="Mikhailova N."/>
            <person name="Sims D."/>
            <person name="Meincke L."/>
            <person name="Brettin T."/>
            <person name="Detter J.C."/>
            <person name="Han C."/>
            <person name="Larimer F."/>
            <person name="Land M."/>
            <person name="Hauser L."/>
            <person name="Markowitz V."/>
            <person name="Cheng J.F."/>
            <person name="Hugenholtz P."/>
            <person name="Woyke T."/>
            <person name="Wu D."/>
            <person name="Eisen J.A."/>
        </authorList>
    </citation>
    <scope>NUCLEOTIDE SEQUENCE [LARGE SCALE GENOMIC DNA]</scope>
    <source>
        <strain evidence="10">ATCC 33386 / NCTC 11300</strain>
    </source>
</reference>
<dbReference type="eggNOG" id="COG3274">
    <property type="taxonomic scope" value="Bacteria"/>
</dbReference>
<organism evidence="9 10">
    <name type="scientific">Sebaldella termitidis (strain ATCC 33386 / NCTC 11300)</name>
    <dbReference type="NCBI Taxonomy" id="526218"/>
    <lineage>
        <taxon>Bacteria</taxon>
        <taxon>Fusobacteriati</taxon>
        <taxon>Fusobacteriota</taxon>
        <taxon>Fusobacteriia</taxon>
        <taxon>Fusobacteriales</taxon>
        <taxon>Leptotrichiaceae</taxon>
        <taxon>Sebaldella</taxon>
    </lineage>
</organism>
<evidence type="ECO:0000256" key="7">
    <source>
        <dbReference type="SAM" id="Phobius"/>
    </source>
</evidence>
<dbReference type="STRING" id="526218.Sterm_2474"/>
<keyword evidence="3" id="KW-1003">Cell membrane</keyword>
<feature type="transmembrane region" description="Helical" evidence="7">
    <location>
        <begin position="186"/>
        <end position="204"/>
    </location>
</feature>
<evidence type="ECO:0000313" key="10">
    <source>
        <dbReference type="Proteomes" id="UP000000845"/>
    </source>
</evidence>
<keyword evidence="6 7" id="KW-0472">Membrane</keyword>
<keyword evidence="10" id="KW-1185">Reference proteome</keyword>
<feature type="transmembrane region" description="Helical" evidence="7">
    <location>
        <begin position="103"/>
        <end position="119"/>
    </location>
</feature>
<dbReference type="PANTHER" id="PTHR40074:SF2">
    <property type="entry name" value="O-ACETYLTRANSFERASE WECH"/>
    <property type="match status" value="1"/>
</dbReference>
<evidence type="ECO:0000256" key="3">
    <source>
        <dbReference type="ARBA" id="ARBA00022475"/>
    </source>
</evidence>
<dbReference type="KEGG" id="str:Sterm_2474"/>
<dbReference type="GO" id="GO:0005886">
    <property type="term" value="C:plasma membrane"/>
    <property type="evidence" value="ECO:0007669"/>
    <property type="project" value="UniProtKB-SubCell"/>
</dbReference>
<evidence type="ECO:0000313" key="9">
    <source>
        <dbReference type="EMBL" id="ACZ09327.1"/>
    </source>
</evidence>
<comment type="subcellular location">
    <subcellularLocation>
        <location evidence="1">Cell membrane</location>
        <topology evidence="1">Multi-pass membrane protein</topology>
    </subcellularLocation>
</comment>
<accession>D1ALI4</accession>
<feature type="domain" description="Acyltransferase 3" evidence="8">
    <location>
        <begin position="3"/>
        <end position="281"/>
    </location>
</feature>
<protein>
    <recommendedName>
        <fullName evidence="8">Acyltransferase 3 domain-containing protein</fullName>
    </recommendedName>
</protein>
<proteinExistence type="inferred from homology"/>
<evidence type="ECO:0000259" key="8">
    <source>
        <dbReference type="Pfam" id="PF01757"/>
    </source>
</evidence>
<keyword evidence="5 7" id="KW-1133">Transmembrane helix</keyword>
<dbReference type="RefSeq" id="WP_012861921.1">
    <property type="nucleotide sequence ID" value="NC_013517.1"/>
</dbReference>
<feature type="transmembrane region" description="Helical" evidence="7">
    <location>
        <begin position="279"/>
        <end position="297"/>
    </location>
</feature>
<dbReference type="Proteomes" id="UP000000845">
    <property type="component" value="Chromosome"/>
</dbReference>
<dbReference type="GO" id="GO:0009246">
    <property type="term" value="P:enterobacterial common antigen biosynthetic process"/>
    <property type="evidence" value="ECO:0007669"/>
    <property type="project" value="TreeGrafter"/>
</dbReference>
<evidence type="ECO:0000256" key="2">
    <source>
        <dbReference type="ARBA" id="ARBA00007400"/>
    </source>
</evidence>
<keyword evidence="4 7" id="KW-0812">Transmembrane</keyword>
<dbReference type="InterPro" id="IPR002656">
    <property type="entry name" value="Acyl_transf_3_dom"/>
</dbReference>
<name>D1ALI4_SEBTE</name>
<feature type="transmembrane region" description="Helical" evidence="7">
    <location>
        <begin position="28"/>
        <end position="52"/>
    </location>
</feature>
<comment type="similarity">
    <text evidence="2">Belongs to the acyltransferase 3 family.</text>
</comment>
<reference evidence="9 10" key="2">
    <citation type="journal article" date="2010" name="Stand. Genomic Sci.">
        <title>Complete genome sequence of Sebaldella termitidis type strain (NCTC 11300).</title>
        <authorList>
            <person name="Harmon-Smith M."/>
            <person name="Celia L."/>
            <person name="Chertkov O."/>
            <person name="Lapidus A."/>
            <person name="Copeland A."/>
            <person name="Glavina Del Rio T."/>
            <person name="Nolan M."/>
            <person name="Lucas S."/>
            <person name="Tice H."/>
            <person name="Cheng J.F."/>
            <person name="Han C."/>
            <person name="Detter J.C."/>
            <person name="Bruce D."/>
            <person name="Goodwin L."/>
            <person name="Pitluck S."/>
            <person name="Pati A."/>
            <person name="Liolios K."/>
            <person name="Ivanova N."/>
            <person name="Mavromatis K."/>
            <person name="Mikhailova N."/>
            <person name="Chen A."/>
            <person name="Palaniappan K."/>
            <person name="Land M."/>
            <person name="Hauser L."/>
            <person name="Chang Y.J."/>
            <person name="Jeffries C.D."/>
            <person name="Brettin T."/>
            <person name="Goker M."/>
            <person name="Beck B."/>
            <person name="Bristow J."/>
            <person name="Eisen J.A."/>
            <person name="Markowitz V."/>
            <person name="Hugenholtz P."/>
            <person name="Kyrpides N.C."/>
            <person name="Klenk H.P."/>
            <person name="Chen F."/>
        </authorList>
    </citation>
    <scope>NUCLEOTIDE SEQUENCE [LARGE SCALE GENOMIC DNA]</scope>
    <source>
        <strain evidence="10">ATCC 33386 / NCTC 11300</strain>
    </source>
</reference>
<dbReference type="EMBL" id="CP001739">
    <property type="protein sequence ID" value="ACZ09327.1"/>
    <property type="molecule type" value="Genomic_DNA"/>
</dbReference>
<evidence type="ECO:0000256" key="4">
    <source>
        <dbReference type="ARBA" id="ARBA00022692"/>
    </source>
</evidence>
<feature type="transmembrane region" description="Helical" evidence="7">
    <location>
        <begin position="131"/>
        <end position="149"/>
    </location>
</feature>
<feature type="transmembrane region" description="Helical" evidence="7">
    <location>
        <begin position="249"/>
        <end position="267"/>
    </location>
</feature>
<dbReference type="AlphaFoldDB" id="D1ALI4"/>
<feature type="transmembrane region" description="Helical" evidence="7">
    <location>
        <begin position="64"/>
        <end position="83"/>
    </location>
</feature>
<dbReference type="Pfam" id="PF01757">
    <property type="entry name" value="Acyl_transf_3"/>
    <property type="match status" value="1"/>
</dbReference>
<evidence type="ECO:0000256" key="5">
    <source>
        <dbReference type="ARBA" id="ARBA00022989"/>
    </source>
</evidence>
<evidence type="ECO:0000256" key="6">
    <source>
        <dbReference type="ARBA" id="ARBA00023136"/>
    </source>
</evidence>